<dbReference type="EnsemblMetazoa" id="AMEC007648-RA">
    <property type="protein sequence ID" value="AMEC007648-PA"/>
    <property type="gene ID" value="AMEC007648"/>
</dbReference>
<evidence type="ECO:0000313" key="3">
    <source>
        <dbReference type="Proteomes" id="UP000075902"/>
    </source>
</evidence>
<reference evidence="2" key="2">
    <citation type="submission" date="2020-05" db="UniProtKB">
        <authorList>
            <consortium name="EnsemblMetazoa"/>
        </authorList>
    </citation>
    <scope>IDENTIFICATION</scope>
    <source>
        <strain evidence="2">CM1001059</strain>
    </source>
</reference>
<dbReference type="AlphaFoldDB" id="A0A182TSR7"/>
<feature type="region of interest" description="Disordered" evidence="1">
    <location>
        <begin position="117"/>
        <end position="157"/>
    </location>
</feature>
<proteinExistence type="predicted"/>
<reference evidence="3" key="1">
    <citation type="submission" date="2014-01" db="EMBL/GenBank/DDBJ databases">
        <title>The Genome Sequence of Anopheles melas CM1001059_A (V2).</title>
        <authorList>
            <consortium name="The Broad Institute Genomics Platform"/>
            <person name="Neafsey D.E."/>
            <person name="Besansky N."/>
            <person name="Howell P."/>
            <person name="Walton C."/>
            <person name="Young S.K."/>
            <person name="Zeng Q."/>
            <person name="Gargeya S."/>
            <person name="Fitzgerald M."/>
            <person name="Haas B."/>
            <person name="Abouelleil A."/>
            <person name="Allen A.W."/>
            <person name="Alvarado L."/>
            <person name="Arachchi H.M."/>
            <person name="Berlin A.M."/>
            <person name="Chapman S.B."/>
            <person name="Gainer-Dewar J."/>
            <person name="Goldberg J."/>
            <person name="Griggs A."/>
            <person name="Gujja S."/>
            <person name="Hansen M."/>
            <person name="Howarth C."/>
            <person name="Imamovic A."/>
            <person name="Ireland A."/>
            <person name="Larimer J."/>
            <person name="McCowan C."/>
            <person name="Murphy C."/>
            <person name="Pearson M."/>
            <person name="Poon T.W."/>
            <person name="Priest M."/>
            <person name="Roberts A."/>
            <person name="Saif S."/>
            <person name="Shea T."/>
            <person name="Sisk P."/>
            <person name="Sykes S."/>
            <person name="Wortman J."/>
            <person name="Nusbaum C."/>
            <person name="Birren B."/>
        </authorList>
    </citation>
    <scope>NUCLEOTIDE SEQUENCE [LARGE SCALE GENOMIC DNA]</scope>
    <source>
        <strain evidence="3">CM1001059</strain>
    </source>
</reference>
<feature type="region of interest" description="Disordered" evidence="1">
    <location>
        <begin position="35"/>
        <end position="59"/>
    </location>
</feature>
<accession>A0A182TSR7</accession>
<sequence length="168" mass="17207">MHSCDSIALMFDLSRSICSSTRAFSRLSSVISSSSARMSSVGTPAPLSGGTPLGSDTVGRSGGRVGCDRNTAAAARHPILRSVLPVAGGRTRSAVIGAGATTDYTRDRVTVQAGHGMCETGKQSGRGARWTTAGRKNLGAGRGSRRPNQQRTGPGHQATLDALAVAAR</sequence>
<evidence type="ECO:0000313" key="2">
    <source>
        <dbReference type="EnsemblMetazoa" id="AMEC007648-PA"/>
    </source>
</evidence>
<protein>
    <submittedName>
        <fullName evidence="2">Uncharacterized protein</fullName>
    </submittedName>
</protein>
<keyword evidence="3" id="KW-1185">Reference proteome</keyword>
<organism evidence="2 3">
    <name type="scientific">Anopheles melas</name>
    <dbReference type="NCBI Taxonomy" id="34690"/>
    <lineage>
        <taxon>Eukaryota</taxon>
        <taxon>Metazoa</taxon>
        <taxon>Ecdysozoa</taxon>
        <taxon>Arthropoda</taxon>
        <taxon>Hexapoda</taxon>
        <taxon>Insecta</taxon>
        <taxon>Pterygota</taxon>
        <taxon>Neoptera</taxon>
        <taxon>Endopterygota</taxon>
        <taxon>Diptera</taxon>
        <taxon>Nematocera</taxon>
        <taxon>Culicoidea</taxon>
        <taxon>Culicidae</taxon>
        <taxon>Anophelinae</taxon>
        <taxon>Anopheles</taxon>
    </lineage>
</organism>
<evidence type="ECO:0000256" key="1">
    <source>
        <dbReference type="SAM" id="MobiDB-lite"/>
    </source>
</evidence>
<dbReference type="VEuPathDB" id="VectorBase:AMEC007648"/>
<name>A0A182TSR7_9DIPT</name>
<dbReference type="Proteomes" id="UP000075902">
    <property type="component" value="Unassembled WGS sequence"/>
</dbReference>